<feature type="transmembrane region" description="Helical" evidence="1">
    <location>
        <begin position="64"/>
        <end position="85"/>
    </location>
</feature>
<dbReference type="AlphaFoldDB" id="A0AAD7DSZ1"/>
<feature type="transmembrane region" description="Helical" evidence="1">
    <location>
        <begin position="12"/>
        <end position="31"/>
    </location>
</feature>
<organism evidence="2 3">
    <name type="scientific">Mycena rosella</name>
    <name type="common">Pink bonnet</name>
    <name type="synonym">Agaricus rosellus</name>
    <dbReference type="NCBI Taxonomy" id="1033263"/>
    <lineage>
        <taxon>Eukaryota</taxon>
        <taxon>Fungi</taxon>
        <taxon>Dikarya</taxon>
        <taxon>Basidiomycota</taxon>
        <taxon>Agaricomycotina</taxon>
        <taxon>Agaricomycetes</taxon>
        <taxon>Agaricomycetidae</taxon>
        <taxon>Agaricales</taxon>
        <taxon>Marasmiineae</taxon>
        <taxon>Mycenaceae</taxon>
        <taxon>Mycena</taxon>
    </lineage>
</organism>
<comment type="caution">
    <text evidence="2">The sequence shown here is derived from an EMBL/GenBank/DDBJ whole genome shotgun (WGS) entry which is preliminary data.</text>
</comment>
<evidence type="ECO:0000313" key="3">
    <source>
        <dbReference type="Proteomes" id="UP001221757"/>
    </source>
</evidence>
<feature type="transmembrane region" description="Helical" evidence="1">
    <location>
        <begin position="196"/>
        <end position="218"/>
    </location>
</feature>
<keyword evidence="1" id="KW-0472">Membrane</keyword>
<accession>A0AAD7DSZ1</accession>
<keyword evidence="3" id="KW-1185">Reference proteome</keyword>
<dbReference type="EMBL" id="JARKIE010000025">
    <property type="protein sequence ID" value="KAJ7698658.1"/>
    <property type="molecule type" value="Genomic_DNA"/>
</dbReference>
<protein>
    <submittedName>
        <fullName evidence="2">Uncharacterized protein</fullName>
    </submittedName>
</protein>
<reference evidence="2" key="1">
    <citation type="submission" date="2023-03" db="EMBL/GenBank/DDBJ databases">
        <title>Massive genome expansion in bonnet fungi (Mycena s.s.) driven by repeated elements and novel gene families across ecological guilds.</title>
        <authorList>
            <consortium name="Lawrence Berkeley National Laboratory"/>
            <person name="Harder C.B."/>
            <person name="Miyauchi S."/>
            <person name="Viragh M."/>
            <person name="Kuo A."/>
            <person name="Thoen E."/>
            <person name="Andreopoulos B."/>
            <person name="Lu D."/>
            <person name="Skrede I."/>
            <person name="Drula E."/>
            <person name="Henrissat B."/>
            <person name="Morin E."/>
            <person name="Kohler A."/>
            <person name="Barry K."/>
            <person name="LaButti K."/>
            <person name="Morin E."/>
            <person name="Salamov A."/>
            <person name="Lipzen A."/>
            <person name="Mereny Z."/>
            <person name="Hegedus B."/>
            <person name="Baldrian P."/>
            <person name="Stursova M."/>
            <person name="Weitz H."/>
            <person name="Taylor A."/>
            <person name="Grigoriev I.V."/>
            <person name="Nagy L.G."/>
            <person name="Martin F."/>
            <person name="Kauserud H."/>
        </authorList>
    </citation>
    <scope>NUCLEOTIDE SEQUENCE</scope>
    <source>
        <strain evidence="2">CBHHK067</strain>
    </source>
</reference>
<keyword evidence="1" id="KW-0812">Transmembrane</keyword>
<evidence type="ECO:0000313" key="2">
    <source>
        <dbReference type="EMBL" id="KAJ7698658.1"/>
    </source>
</evidence>
<feature type="transmembrane region" description="Helical" evidence="1">
    <location>
        <begin position="239"/>
        <end position="257"/>
    </location>
</feature>
<feature type="transmembrane region" description="Helical" evidence="1">
    <location>
        <begin position="119"/>
        <end position="140"/>
    </location>
</feature>
<evidence type="ECO:0000256" key="1">
    <source>
        <dbReference type="SAM" id="Phobius"/>
    </source>
</evidence>
<proteinExistence type="predicted"/>
<gene>
    <name evidence="2" type="ORF">B0H17DRAFT_1196757</name>
</gene>
<dbReference type="Proteomes" id="UP001221757">
    <property type="component" value="Unassembled WGS sequence"/>
</dbReference>
<feature type="transmembrane region" description="Helical" evidence="1">
    <location>
        <begin position="263"/>
        <end position="283"/>
    </location>
</feature>
<sequence>MLQIPSSVHSLISSSSVIFGLGAHIAFSILLSGLSIPKNSFVATGTTNIFLSPTKCVPSPGTIAFPYLAAMAYTTIIFATLFCILRAKGFSSVDKQPPSPPAESSCSTEKTPHRRLWGWLFWFIYIILVLVAGVGAYIYFTTYDSRDVLPEILTPWASFFRKGFPLVERFYRAGCIAAASRISAAKIYIYLHGWQYFKILLIALSTHSVSLIIVSSAHRLRVDEYQEWKATQIEDFHELATGLPNTLLAGFTSWWGIWNTLHLVHKLLIVAPAIVFYGYFYFVNNSSRGLFNR</sequence>
<keyword evidence="1" id="KW-1133">Transmembrane helix</keyword>
<name>A0AAD7DSZ1_MYCRO</name>